<dbReference type="GeneID" id="20089653"/>
<evidence type="ECO:0000256" key="1">
    <source>
        <dbReference type="SAM" id="MobiDB-lite"/>
    </source>
</evidence>
<organism evidence="2">
    <name type="scientific">Aphanomyces invadans</name>
    <dbReference type="NCBI Taxonomy" id="157072"/>
    <lineage>
        <taxon>Eukaryota</taxon>
        <taxon>Sar</taxon>
        <taxon>Stramenopiles</taxon>
        <taxon>Oomycota</taxon>
        <taxon>Saprolegniomycetes</taxon>
        <taxon>Saprolegniales</taxon>
        <taxon>Verrucalvaceae</taxon>
        <taxon>Aphanomyces</taxon>
    </lineage>
</organism>
<feature type="region of interest" description="Disordered" evidence="1">
    <location>
        <begin position="89"/>
        <end position="119"/>
    </location>
</feature>
<gene>
    <name evidence="2" type="ORF">H310_12603</name>
</gene>
<dbReference type="EMBL" id="KI913992">
    <property type="protein sequence ID" value="ETV93315.1"/>
    <property type="molecule type" value="Genomic_DNA"/>
</dbReference>
<feature type="compositionally biased region" description="Basic and acidic residues" evidence="1">
    <location>
        <begin position="105"/>
        <end position="116"/>
    </location>
</feature>
<evidence type="ECO:0000313" key="2">
    <source>
        <dbReference type="EMBL" id="ETV93315.1"/>
    </source>
</evidence>
<dbReference type="RefSeq" id="XP_008877951.1">
    <property type="nucleotide sequence ID" value="XM_008879729.1"/>
</dbReference>
<reference evidence="2" key="1">
    <citation type="submission" date="2013-12" db="EMBL/GenBank/DDBJ databases">
        <title>The Genome Sequence of Aphanomyces invadans NJM9701.</title>
        <authorList>
            <consortium name="The Broad Institute Genomics Platform"/>
            <person name="Russ C."/>
            <person name="Tyler B."/>
            <person name="van West P."/>
            <person name="Dieguez-Uribeondo J."/>
            <person name="Young S.K."/>
            <person name="Zeng Q."/>
            <person name="Gargeya S."/>
            <person name="Fitzgerald M."/>
            <person name="Abouelleil A."/>
            <person name="Alvarado L."/>
            <person name="Chapman S.B."/>
            <person name="Gainer-Dewar J."/>
            <person name="Goldberg J."/>
            <person name="Griggs A."/>
            <person name="Gujja S."/>
            <person name="Hansen M."/>
            <person name="Howarth C."/>
            <person name="Imamovic A."/>
            <person name="Ireland A."/>
            <person name="Larimer J."/>
            <person name="McCowan C."/>
            <person name="Murphy C."/>
            <person name="Pearson M."/>
            <person name="Poon T.W."/>
            <person name="Priest M."/>
            <person name="Roberts A."/>
            <person name="Saif S."/>
            <person name="Shea T."/>
            <person name="Sykes S."/>
            <person name="Wortman J."/>
            <person name="Nusbaum C."/>
            <person name="Birren B."/>
        </authorList>
    </citation>
    <scope>NUCLEOTIDE SEQUENCE [LARGE SCALE GENOMIC DNA]</scope>
    <source>
        <strain evidence="2">NJM9701</strain>
    </source>
</reference>
<protein>
    <submittedName>
        <fullName evidence="2">Uncharacterized protein</fullName>
    </submittedName>
</protein>
<sequence length="157" mass="17433">MANAPISTIFGITIARRTAPAAFREAQNLAMSMGLPHSRRGQRRTNLLDFQPRSSGKGPPRLPPQAHGGSGGGEGDVARSWWGFYRSHSLPVPLPSKSPRTHFRRSTDKQNQRVGDRSSTTSFLSSITFRLVWDRFVAQWRKEGSALRPEASRVHAV</sequence>
<feature type="region of interest" description="Disordered" evidence="1">
    <location>
        <begin position="49"/>
        <end position="75"/>
    </location>
</feature>
<accession>A0A024TGN8</accession>
<dbReference type="AlphaFoldDB" id="A0A024TGN8"/>
<proteinExistence type="predicted"/>
<name>A0A024TGN8_9STRA</name>
<dbReference type="VEuPathDB" id="FungiDB:H310_12603"/>